<dbReference type="RefSeq" id="WP_307857800.1">
    <property type="nucleotide sequence ID" value="NZ_JBIAZM010000010.1"/>
</dbReference>
<comment type="caution">
    <text evidence="1">The sequence shown here is derived from an EMBL/GenBank/DDBJ whole genome shotgun (WGS) entry which is preliminary data.</text>
</comment>
<name>A0ABW6W068_9ACTN</name>
<organism evidence="1 2">
    <name type="scientific">Micromonospora parva</name>
    <dbReference type="NCBI Taxonomy" id="1464048"/>
    <lineage>
        <taxon>Bacteria</taxon>
        <taxon>Bacillati</taxon>
        <taxon>Actinomycetota</taxon>
        <taxon>Actinomycetes</taxon>
        <taxon>Micromonosporales</taxon>
        <taxon>Micromonosporaceae</taxon>
        <taxon>Micromonospora</taxon>
    </lineage>
</organism>
<proteinExistence type="predicted"/>
<evidence type="ECO:0000313" key="2">
    <source>
        <dbReference type="Proteomes" id="UP001602287"/>
    </source>
</evidence>
<evidence type="ECO:0000313" key="1">
    <source>
        <dbReference type="EMBL" id="MFF5202751.1"/>
    </source>
</evidence>
<accession>A0ABW6W068</accession>
<gene>
    <name evidence="1" type="ORF">ACFY3B_24390</name>
</gene>
<sequence length="110" mass="12339">MPDDKPEKPIPEPVSTPGAYPKMKAGDVVCLTTAASVQFLHPIFVRVIRELPERHTYHGWVWFEGYQLNAAGDAVARRELYVLRAGVRLQALPVAPSRPVKRRRSPVRVG</sequence>
<dbReference type="Proteomes" id="UP001602287">
    <property type="component" value="Unassembled WGS sequence"/>
</dbReference>
<reference evidence="1 2" key="1">
    <citation type="submission" date="2024-10" db="EMBL/GenBank/DDBJ databases">
        <title>The Natural Products Discovery Center: Release of the First 8490 Sequenced Strains for Exploring Actinobacteria Biosynthetic Diversity.</title>
        <authorList>
            <person name="Kalkreuter E."/>
            <person name="Kautsar S.A."/>
            <person name="Yang D."/>
            <person name="Bader C.D."/>
            <person name="Teijaro C.N."/>
            <person name="Fluegel L."/>
            <person name="Davis C.M."/>
            <person name="Simpson J.R."/>
            <person name="Lauterbach L."/>
            <person name="Steele A.D."/>
            <person name="Gui C."/>
            <person name="Meng S."/>
            <person name="Li G."/>
            <person name="Viehrig K."/>
            <person name="Ye F."/>
            <person name="Su P."/>
            <person name="Kiefer A.F."/>
            <person name="Nichols A."/>
            <person name="Cepeda A.J."/>
            <person name="Yan W."/>
            <person name="Fan B."/>
            <person name="Jiang Y."/>
            <person name="Adhikari A."/>
            <person name="Zheng C.-J."/>
            <person name="Schuster L."/>
            <person name="Cowan T.M."/>
            <person name="Smanski M.J."/>
            <person name="Chevrette M.G."/>
            <person name="De Carvalho L.P.S."/>
            <person name="Shen B."/>
        </authorList>
    </citation>
    <scope>NUCLEOTIDE SEQUENCE [LARGE SCALE GENOMIC DNA]</scope>
    <source>
        <strain evidence="1 2">NPDC000140</strain>
    </source>
</reference>
<keyword evidence="2" id="KW-1185">Reference proteome</keyword>
<dbReference type="EMBL" id="JBIAZM010000010">
    <property type="protein sequence ID" value="MFF5202751.1"/>
    <property type="molecule type" value="Genomic_DNA"/>
</dbReference>
<protein>
    <submittedName>
        <fullName evidence="1">Uncharacterized protein</fullName>
    </submittedName>
</protein>